<proteinExistence type="predicted"/>
<evidence type="ECO:0000256" key="8">
    <source>
        <dbReference type="ARBA" id="ARBA00022833"/>
    </source>
</evidence>
<dbReference type="InterPro" id="IPR044066">
    <property type="entry name" value="TRIAD_supradom"/>
</dbReference>
<dbReference type="InterPro" id="IPR002867">
    <property type="entry name" value="IBR_dom"/>
</dbReference>
<keyword evidence="3" id="KW-0808">Transferase</keyword>
<dbReference type="Proteomes" id="UP000054350">
    <property type="component" value="Unassembled WGS sequence"/>
</dbReference>
<dbReference type="GO" id="GO:0016567">
    <property type="term" value="P:protein ubiquitination"/>
    <property type="evidence" value="ECO:0007669"/>
    <property type="project" value="InterPro"/>
</dbReference>
<dbReference type="SMART" id="SM00184">
    <property type="entry name" value="RING"/>
    <property type="match status" value="3"/>
</dbReference>
<keyword evidence="8" id="KW-0862">Zinc</keyword>
<dbReference type="EMBL" id="GG745368">
    <property type="protein sequence ID" value="KNE70767.1"/>
    <property type="molecule type" value="Genomic_DNA"/>
</dbReference>
<comment type="catalytic activity">
    <reaction evidence="1">
        <text>[E2 ubiquitin-conjugating enzyme]-S-ubiquitinyl-L-cysteine + [acceptor protein]-L-lysine = [E2 ubiquitin-conjugating enzyme]-L-cysteine + [acceptor protein]-N(6)-ubiquitinyl-L-lysine.</text>
        <dbReference type="EC" id="2.3.2.31"/>
    </reaction>
</comment>
<dbReference type="Pfam" id="PF19422">
    <property type="entry name" value="Ariadne"/>
    <property type="match status" value="1"/>
</dbReference>
<evidence type="ECO:0000313" key="12">
    <source>
        <dbReference type="EMBL" id="KNE70767.1"/>
    </source>
</evidence>
<evidence type="ECO:0000256" key="6">
    <source>
        <dbReference type="ARBA" id="ARBA00022771"/>
    </source>
</evidence>
<dbReference type="STRING" id="578462.A0A0L0T7P5"/>
<dbReference type="PROSITE" id="PS50089">
    <property type="entry name" value="ZF_RING_2"/>
    <property type="match status" value="1"/>
</dbReference>
<dbReference type="GO" id="GO:0008270">
    <property type="term" value="F:zinc ion binding"/>
    <property type="evidence" value="ECO:0007669"/>
    <property type="project" value="UniProtKB-KW"/>
</dbReference>
<evidence type="ECO:0000256" key="1">
    <source>
        <dbReference type="ARBA" id="ARBA00001798"/>
    </source>
</evidence>
<evidence type="ECO:0000256" key="7">
    <source>
        <dbReference type="ARBA" id="ARBA00022786"/>
    </source>
</evidence>
<dbReference type="PROSITE" id="PS51873">
    <property type="entry name" value="TRIAD"/>
    <property type="match status" value="1"/>
</dbReference>
<dbReference type="Pfam" id="PF22191">
    <property type="entry name" value="IBR_1"/>
    <property type="match status" value="1"/>
</dbReference>
<keyword evidence="4" id="KW-0479">Metal-binding</keyword>
<keyword evidence="13" id="KW-1185">Reference proteome</keyword>
<dbReference type="InterPro" id="IPR018957">
    <property type="entry name" value="Znf_C3HC4_RING-type"/>
</dbReference>
<dbReference type="InterPro" id="IPR013083">
    <property type="entry name" value="Znf_RING/FYVE/PHD"/>
</dbReference>
<evidence type="ECO:0000259" key="11">
    <source>
        <dbReference type="PROSITE" id="PS51873"/>
    </source>
</evidence>
<dbReference type="VEuPathDB" id="FungiDB:AMAG_14890"/>
<dbReference type="PANTHER" id="PTHR11685">
    <property type="entry name" value="RBR FAMILY RING FINGER AND IBR DOMAIN-CONTAINING"/>
    <property type="match status" value="1"/>
</dbReference>
<dbReference type="FunFam" id="3.30.40.10:FF:000019">
    <property type="entry name" value="RBR-type E3 ubiquitin transferase"/>
    <property type="match status" value="1"/>
</dbReference>
<evidence type="ECO:0000256" key="5">
    <source>
        <dbReference type="ARBA" id="ARBA00022737"/>
    </source>
</evidence>
<feature type="domain" description="RING-type" evidence="11">
    <location>
        <begin position="103"/>
        <end position="317"/>
    </location>
</feature>
<dbReference type="SMART" id="SM00647">
    <property type="entry name" value="IBR"/>
    <property type="match status" value="2"/>
</dbReference>
<dbReference type="CDD" id="cd20356">
    <property type="entry name" value="Rcat_RBR_HHARI-like"/>
    <property type="match status" value="1"/>
</dbReference>
<dbReference type="Gene3D" id="3.30.40.10">
    <property type="entry name" value="Zinc/RING finger domain, C3HC4 (zinc finger)"/>
    <property type="match status" value="1"/>
</dbReference>
<evidence type="ECO:0000256" key="2">
    <source>
        <dbReference type="ARBA" id="ARBA00012251"/>
    </source>
</evidence>
<reference evidence="13" key="2">
    <citation type="submission" date="2009-11" db="EMBL/GenBank/DDBJ databases">
        <title>The Genome Sequence of Allomyces macrogynus strain ATCC 38327.</title>
        <authorList>
            <consortium name="The Broad Institute Genome Sequencing Platform"/>
            <person name="Russ C."/>
            <person name="Cuomo C."/>
            <person name="Shea T."/>
            <person name="Young S.K."/>
            <person name="Zeng Q."/>
            <person name="Koehrsen M."/>
            <person name="Haas B."/>
            <person name="Borodovsky M."/>
            <person name="Guigo R."/>
            <person name="Alvarado L."/>
            <person name="Berlin A."/>
            <person name="Borenstein D."/>
            <person name="Chen Z."/>
            <person name="Engels R."/>
            <person name="Freedman E."/>
            <person name="Gellesch M."/>
            <person name="Goldberg J."/>
            <person name="Griggs A."/>
            <person name="Gujja S."/>
            <person name="Heiman D."/>
            <person name="Hepburn T."/>
            <person name="Howarth C."/>
            <person name="Jen D."/>
            <person name="Larson L."/>
            <person name="Lewis B."/>
            <person name="Mehta T."/>
            <person name="Park D."/>
            <person name="Pearson M."/>
            <person name="Roberts A."/>
            <person name="Saif S."/>
            <person name="Shenoy N."/>
            <person name="Sisk P."/>
            <person name="Stolte C."/>
            <person name="Sykes S."/>
            <person name="Walk T."/>
            <person name="White J."/>
            <person name="Yandava C."/>
            <person name="Burger G."/>
            <person name="Gray M.W."/>
            <person name="Holland P.W.H."/>
            <person name="King N."/>
            <person name="Lang F.B.F."/>
            <person name="Roger A.J."/>
            <person name="Ruiz-Trillo I."/>
            <person name="Lander E."/>
            <person name="Nusbaum C."/>
        </authorList>
    </citation>
    <scope>NUCLEOTIDE SEQUENCE [LARGE SCALE GENOMIC DNA]</scope>
    <source>
        <strain evidence="13">ATCC 38327</strain>
    </source>
</reference>
<dbReference type="GO" id="GO:0061630">
    <property type="term" value="F:ubiquitin protein ligase activity"/>
    <property type="evidence" value="ECO:0007669"/>
    <property type="project" value="UniProtKB-EC"/>
</dbReference>
<dbReference type="Pfam" id="PF21235">
    <property type="entry name" value="UBA_ARI1"/>
    <property type="match status" value="1"/>
</dbReference>
<dbReference type="InterPro" id="IPR017907">
    <property type="entry name" value="Znf_RING_CS"/>
</dbReference>
<dbReference type="AlphaFoldDB" id="A0A0L0T7P5"/>
<reference evidence="12 13" key="1">
    <citation type="submission" date="2009-11" db="EMBL/GenBank/DDBJ databases">
        <title>Annotation of Allomyces macrogynus ATCC 38327.</title>
        <authorList>
            <consortium name="The Broad Institute Genome Sequencing Platform"/>
            <person name="Russ C."/>
            <person name="Cuomo C."/>
            <person name="Burger G."/>
            <person name="Gray M.W."/>
            <person name="Holland P.W.H."/>
            <person name="King N."/>
            <person name="Lang F.B.F."/>
            <person name="Roger A.J."/>
            <person name="Ruiz-Trillo I."/>
            <person name="Young S.K."/>
            <person name="Zeng Q."/>
            <person name="Gargeya S."/>
            <person name="Fitzgerald M."/>
            <person name="Haas B."/>
            <person name="Abouelleil A."/>
            <person name="Alvarado L."/>
            <person name="Arachchi H.M."/>
            <person name="Berlin A."/>
            <person name="Chapman S.B."/>
            <person name="Gearin G."/>
            <person name="Goldberg J."/>
            <person name="Griggs A."/>
            <person name="Gujja S."/>
            <person name="Hansen M."/>
            <person name="Heiman D."/>
            <person name="Howarth C."/>
            <person name="Larimer J."/>
            <person name="Lui A."/>
            <person name="MacDonald P.J.P."/>
            <person name="McCowen C."/>
            <person name="Montmayeur A."/>
            <person name="Murphy C."/>
            <person name="Neiman D."/>
            <person name="Pearson M."/>
            <person name="Priest M."/>
            <person name="Roberts A."/>
            <person name="Saif S."/>
            <person name="Shea T."/>
            <person name="Sisk P."/>
            <person name="Stolte C."/>
            <person name="Sykes S."/>
            <person name="Wortman J."/>
            <person name="Nusbaum C."/>
            <person name="Birren B."/>
        </authorList>
    </citation>
    <scope>NUCLEOTIDE SEQUENCE [LARGE SCALE GENOMIC DNA]</scope>
    <source>
        <strain evidence="12 13">ATCC 38327</strain>
    </source>
</reference>
<organism evidence="12 13">
    <name type="scientific">Allomyces macrogynus (strain ATCC 38327)</name>
    <name type="common">Allomyces javanicus var. macrogynus</name>
    <dbReference type="NCBI Taxonomy" id="578462"/>
    <lineage>
        <taxon>Eukaryota</taxon>
        <taxon>Fungi</taxon>
        <taxon>Fungi incertae sedis</taxon>
        <taxon>Blastocladiomycota</taxon>
        <taxon>Blastocladiomycetes</taxon>
        <taxon>Blastocladiales</taxon>
        <taxon>Blastocladiaceae</taxon>
        <taxon>Allomyces</taxon>
    </lineage>
</organism>
<dbReference type="CDD" id="cd20346">
    <property type="entry name" value="BRcat_RBR_ANKIB1"/>
    <property type="match status" value="1"/>
</dbReference>
<protein>
    <recommendedName>
        <fullName evidence="2">RBR-type E3 ubiquitin transferase</fullName>
        <ecNumber evidence="2">2.3.2.31</ecNumber>
    </recommendedName>
</protein>
<dbReference type="InterPro" id="IPR045840">
    <property type="entry name" value="Ariadne"/>
</dbReference>
<dbReference type="EC" id="2.3.2.31" evidence="2"/>
<gene>
    <name evidence="12" type="ORF">AMAG_14890</name>
</gene>
<evidence type="ECO:0000256" key="9">
    <source>
        <dbReference type="PROSITE-ProRule" id="PRU00175"/>
    </source>
</evidence>
<dbReference type="FunFam" id="1.20.120.1750:FF:000007">
    <property type="entry name" value="RBR-type E3 ubiquitin transferase"/>
    <property type="match status" value="1"/>
</dbReference>
<dbReference type="PROSITE" id="PS00518">
    <property type="entry name" value="ZF_RING_1"/>
    <property type="match status" value="2"/>
</dbReference>
<dbReference type="InterPro" id="IPR048962">
    <property type="entry name" value="ARIH1-like_UBL"/>
</dbReference>
<dbReference type="OrthoDB" id="10009520at2759"/>
<dbReference type="Gene3D" id="1.20.120.1750">
    <property type="match status" value="1"/>
</dbReference>
<evidence type="ECO:0000256" key="3">
    <source>
        <dbReference type="ARBA" id="ARBA00022679"/>
    </source>
</evidence>
<feature type="domain" description="RING-type" evidence="10">
    <location>
        <begin position="107"/>
        <end position="152"/>
    </location>
</feature>
<keyword evidence="5" id="KW-0677">Repeat</keyword>
<sequence>MDLDDGLLPDISKHEQKDSEVEFAVHTLDEIRAFQTREADHVAGIIDIAPEHAATLLRHFTWNKELLIERYMDDPVRVLKEAGVRLANADGSSASGPVISTVKNFTCEVCYDEGDDVPSVALRCGHRFCAACYGHYLTQKIRDEGESRRIMCMGAKCKLIVDAATVAALVDAATLTRYETLLLRTFVDDSKYLRWCPAPNCDRAIECHVARTQLDKVVPTVTCSCGHRFCFGCALDDHQPCVCSLVKIWLKKCQDDSETANWISANTKECPKCQSTIEKNGGCNHMTCKKCRYEWCWVCLGPWAEHGSSWYNCGRFDETASVNARDAQAKARASLERYLHYYNRYANHEQSAKLDKKVYQATEAKMQEMQLQSDLSWIEVQFLKRAVDIVMSCRMTLKWTYAFAFYLDRTNMTELFESNQRDLELAVEHLSGLLESEIVPATIPQLRQKVLDKTVYVQQRRDILVEDTARGLKEGRWTWTVRP</sequence>
<dbReference type="eggNOG" id="KOG1815">
    <property type="taxonomic scope" value="Eukaryota"/>
</dbReference>
<name>A0A0L0T7P5_ALLM3</name>
<evidence type="ECO:0000259" key="10">
    <source>
        <dbReference type="PROSITE" id="PS50089"/>
    </source>
</evidence>
<dbReference type="SUPFAM" id="SSF57850">
    <property type="entry name" value="RING/U-box"/>
    <property type="match status" value="3"/>
</dbReference>
<dbReference type="OMA" id="HRFCMIC"/>
<dbReference type="Pfam" id="PF00097">
    <property type="entry name" value="zf-C3HC4"/>
    <property type="match status" value="1"/>
</dbReference>
<keyword evidence="7" id="KW-0833">Ubl conjugation pathway</keyword>
<dbReference type="CDD" id="cd16625">
    <property type="entry name" value="RING-HC_RBR_HEL2-like"/>
    <property type="match status" value="1"/>
</dbReference>
<dbReference type="InterPro" id="IPR001841">
    <property type="entry name" value="Znf_RING"/>
</dbReference>
<evidence type="ECO:0000256" key="4">
    <source>
        <dbReference type="ARBA" id="ARBA00022723"/>
    </source>
</evidence>
<dbReference type="InterPro" id="IPR031127">
    <property type="entry name" value="E3_UB_ligase_RBR"/>
</dbReference>
<evidence type="ECO:0000313" key="13">
    <source>
        <dbReference type="Proteomes" id="UP000054350"/>
    </source>
</evidence>
<keyword evidence="6 9" id="KW-0863">Zinc-finger</keyword>
<dbReference type="Pfam" id="PF01485">
    <property type="entry name" value="IBR"/>
    <property type="match status" value="1"/>
</dbReference>
<accession>A0A0L0T7P5</accession>